<feature type="repeat" description="ANK" evidence="5">
    <location>
        <begin position="129"/>
        <end position="161"/>
    </location>
</feature>
<feature type="repeat" description="ANK" evidence="5">
    <location>
        <begin position="63"/>
        <end position="95"/>
    </location>
</feature>
<dbReference type="Pfam" id="PF07525">
    <property type="entry name" value="SOCS_box"/>
    <property type="match status" value="1"/>
</dbReference>
<evidence type="ECO:0000313" key="7">
    <source>
        <dbReference type="EMBL" id="KAK6485528.1"/>
    </source>
</evidence>
<accession>A0ABR0ZL38</accession>
<evidence type="ECO:0000256" key="3">
    <source>
        <dbReference type="ARBA" id="ARBA00022737"/>
    </source>
</evidence>
<dbReference type="SMART" id="SM00248">
    <property type="entry name" value="ANK"/>
    <property type="match status" value="6"/>
</dbReference>
<dbReference type="InterPro" id="IPR036036">
    <property type="entry name" value="SOCS_box-like_dom_sf"/>
</dbReference>
<feature type="repeat" description="ANK" evidence="5">
    <location>
        <begin position="194"/>
        <end position="226"/>
    </location>
</feature>
<comment type="caution">
    <text evidence="7">The sequence shown here is derived from an EMBL/GenBank/DDBJ whole genome shotgun (WGS) entry which is preliminary data.</text>
</comment>
<name>A0ABR0ZL38_HUSHU</name>
<dbReference type="PROSITE" id="PS50088">
    <property type="entry name" value="ANK_REPEAT"/>
    <property type="match status" value="6"/>
</dbReference>
<proteinExistence type="inferred from homology"/>
<dbReference type="PROSITE" id="PS50225">
    <property type="entry name" value="SOCS"/>
    <property type="match status" value="1"/>
</dbReference>
<feature type="domain" description="SOCS box" evidence="6">
    <location>
        <begin position="270"/>
        <end position="323"/>
    </location>
</feature>
<comment type="pathway">
    <text evidence="1">Protein modification; protein ubiquitination.</text>
</comment>
<protein>
    <submittedName>
        <fullName evidence="7">Ankyrin repeat and SOCS box protein 9-like</fullName>
    </submittedName>
</protein>
<evidence type="ECO:0000256" key="1">
    <source>
        <dbReference type="ARBA" id="ARBA00004906"/>
    </source>
</evidence>
<keyword evidence="8" id="KW-1185">Reference proteome</keyword>
<dbReference type="SUPFAM" id="SSF48403">
    <property type="entry name" value="Ankyrin repeat"/>
    <property type="match status" value="1"/>
</dbReference>
<evidence type="ECO:0000313" key="8">
    <source>
        <dbReference type="Proteomes" id="UP001369086"/>
    </source>
</evidence>
<dbReference type="InterPro" id="IPR051573">
    <property type="entry name" value="Ankyrin-SOCS_box_domain"/>
</dbReference>
<keyword evidence="3" id="KW-0677">Repeat</keyword>
<evidence type="ECO:0000259" key="6">
    <source>
        <dbReference type="PROSITE" id="PS50225"/>
    </source>
</evidence>
<feature type="repeat" description="ANK" evidence="5">
    <location>
        <begin position="161"/>
        <end position="193"/>
    </location>
</feature>
<dbReference type="PROSITE" id="PS50297">
    <property type="entry name" value="ANK_REP_REGION"/>
    <property type="match status" value="5"/>
</dbReference>
<feature type="repeat" description="ANK" evidence="5">
    <location>
        <begin position="224"/>
        <end position="256"/>
    </location>
</feature>
<dbReference type="Proteomes" id="UP001369086">
    <property type="component" value="Unassembled WGS sequence"/>
</dbReference>
<dbReference type="InterPro" id="IPR001496">
    <property type="entry name" value="SOCS_box"/>
</dbReference>
<evidence type="ECO:0000256" key="5">
    <source>
        <dbReference type="PROSITE-ProRule" id="PRU00023"/>
    </source>
</evidence>
<dbReference type="Gene3D" id="1.25.40.20">
    <property type="entry name" value="Ankyrin repeat-containing domain"/>
    <property type="match status" value="1"/>
</dbReference>
<dbReference type="PANTHER" id="PTHR24136:SF17">
    <property type="entry name" value="ANKYRIN REPEAT AND SOCS BOX PROTEIN 9"/>
    <property type="match status" value="1"/>
</dbReference>
<dbReference type="PANTHER" id="PTHR24136">
    <property type="entry name" value="SOWAH (DROSOPHILA) HOMOLOG"/>
    <property type="match status" value="1"/>
</dbReference>
<gene>
    <name evidence="7" type="ORF">HHUSO_G11335</name>
</gene>
<reference evidence="7 8" key="1">
    <citation type="submission" date="2021-05" db="EMBL/GenBank/DDBJ databases">
        <authorList>
            <person name="Zahm M."/>
            <person name="Klopp C."/>
            <person name="Cabau C."/>
            <person name="Kuhl H."/>
            <person name="Suciu R."/>
            <person name="Ciorpac M."/>
            <person name="Holostenco D."/>
            <person name="Gessner J."/>
            <person name="Wuertz S."/>
            <person name="Hohne C."/>
            <person name="Stock M."/>
            <person name="Gislard M."/>
            <person name="Lluch J."/>
            <person name="Milhes M."/>
            <person name="Lampietro C."/>
            <person name="Lopez Roques C."/>
            <person name="Donnadieu C."/>
            <person name="Du K."/>
            <person name="Schartl M."/>
            <person name="Guiguen Y."/>
        </authorList>
    </citation>
    <scope>NUCLEOTIDE SEQUENCE [LARGE SCALE GENOMIC DNA]</scope>
    <source>
        <strain evidence="7">Hh-F2</strain>
        <tissue evidence="7">Blood</tissue>
    </source>
</reference>
<dbReference type="InterPro" id="IPR036770">
    <property type="entry name" value="Ankyrin_rpt-contain_sf"/>
</dbReference>
<feature type="repeat" description="ANK" evidence="5">
    <location>
        <begin position="96"/>
        <end position="128"/>
    </location>
</feature>
<dbReference type="CDD" id="cd03716">
    <property type="entry name" value="SOCS_ASB_like"/>
    <property type="match status" value="1"/>
</dbReference>
<evidence type="ECO:0000256" key="2">
    <source>
        <dbReference type="ARBA" id="ARBA00005949"/>
    </source>
</evidence>
<dbReference type="Pfam" id="PF00023">
    <property type="entry name" value="Ank"/>
    <property type="match status" value="1"/>
</dbReference>
<dbReference type="SMART" id="SM00969">
    <property type="entry name" value="SOCS_box"/>
    <property type="match status" value="1"/>
</dbReference>
<dbReference type="PRINTS" id="PR01415">
    <property type="entry name" value="ANKYRIN"/>
</dbReference>
<sequence>MCSLRYFYVVGPRTWIVIGEVDESCSLFSRKSKTSRFVMAGEKQDDLSGGNYFSNPLMSDFASDWSPVHDAALHGRLLALKTLIDQGSSVNLLTLDKVSPLHEACVGGNAACAKLLIEKGAKVNSATVDWNTPLFNACVSGNVACVNLLLQHGAKPQAEYHLSSPIHEAASRGHTECLEALLHHGADIDYNIKHLGTPLYVACTKQNVESVKKLLELGANLNTEGDTPLHAATRASRPDLVQLLLEHGADVKARNTEGKEPLDLATPGSEARRILMQREGPPSLMQLCRLSVRKYLGRSRFQEISRLQIPTELKNFLLYRYRDLMNYDVRSGPDDCDGRSGPMNDKFGRTPRPWVPDGYLREAGWKNMNSYMHPSAADRKWLWATSPQKDEAPKP</sequence>
<organism evidence="7 8">
    <name type="scientific">Huso huso</name>
    <name type="common">Beluga</name>
    <name type="synonym">Acipenser huso</name>
    <dbReference type="NCBI Taxonomy" id="61971"/>
    <lineage>
        <taxon>Eukaryota</taxon>
        <taxon>Metazoa</taxon>
        <taxon>Chordata</taxon>
        <taxon>Craniata</taxon>
        <taxon>Vertebrata</taxon>
        <taxon>Euteleostomi</taxon>
        <taxon>Actinopterygii</taxon>
        <taxon>Chondrostei</taxon>
        <taxon>Acipenseriformes</taxon>
        <taxon>Acipenseridae</taxon>
        <taxon>Huso</taxon>
    </lineage>
</organism>
<dbReference type="InterPro" id="IPR002110">
    <property type="entry name" value="Ankyrin_rpt"/>
</dbReference>
<evidence type="ECO:0000256" key="4">
    <source>
        <dbReference type="ARBA" id="ARBA00023043"/>
    </source>
</evidence>
<comment type="similarity">
    <text evidence="2">Belongs to the ankyrin SOCS box (ASB) family.</text>
</comment>
<dbReference type="Pfam" id="PF12796">
    <property type="entry name" value="Ank_2"/>
    <property type="match status" value="2"/>
</dbReference>
<dbReference type="SMART" id="SM00253">
    <property type="entry name" value="SOCS"/>
    <property type="match status" value="1"/>
</dbReference>
<keyword evidence="4 5" id="KW-0040">ANK repeat</keyword>
<dbReference type="Gene3D" id="1.10.750.20">
    <property type="entry name" value="SOCS box"/>
    <property type="match status" value="1"/>
</dbReference>
<dbReference type="SUPFAM" id="SSF158235">
    <property type="entry name" value="SOCS box-like"/>
    <property type="match status" value="1"/>
</dbReference>
<dbReference type="EMBL" id="JAHFZB010000009">
    <property type="protein sequence ID" value="KAK6485528.1"/>
    <property type="molecule type" value="Genomic_DNA"/>
</dbReference>